<dbReference type="GeneID" id="38780281"/>
<dbReference type="Pfam" id="PF00067">
    <property type="entry name" value="p450"/>
    <property type="match status" value="1"/>
</dbReference>
<evidence type="ECO:0000256" key="4">
    <source>
        <dbReference type="ARBA" id="ARBA00022723"/>
    </source>
</evidence>
<keyword evidence="5" id="KW-0560">Oxidoreductase</keyword>
<evidence type="ECO:0008006" key="12">
    <source>
        <dbReference type="Google" id="ProtNLM"/>
    </source>
</evidence>
<dbReference type="EMBL" id="BFAD01000005">
    <property type="protein sequence ID" value="GBE83364.1"/>
    <property type="molecule type" value="Genomic_DNA"/>
</dbReference>
<keyword evidence="8" id="KW-0349">Heme</keyword>
<dbReference type="InParanoid" id="A0A401GNP1"/>
<dbReference type="PANTHER" id="PTHR24305">
    <property type="entry name" value="CYTOCHROME P450"/>
    <property type="match status" value="1"/>
</dbReference>
<dbReference type="InterPro" id="IPR001128">
    <property type="entry name" value="Cyt_P450"/>
</dbReference>
<gene>
    <name evidence="10" type="ORF">SCP_0504120</name>
</gene>
<evidence type="ECO:0000313" key="11">
    <source>
        <dbReference type="Proteomes" id="UP000287166"/>
    </source>
</evidence>
<dbReference type="GO" id="GO:0016705">
    <property type="term" value="F:oxidoreductase activity, acting on paired donors, with incorporation or reduction of molecular oxygen"/>
    <property type="evidence" value="ECO:0007669"/>
    <property type="project" value="InterPro"/>
</dbReference>
<comment type="caution">
    <text evidence="10">The sequence shown here is derived from an EMBL/GenBank/DDBJ whole genome shotgun (WGS) entry which is preliminary data.</text>
</comment>
<evidence type="ECO:0000256" key="8">
    <source>
        <dbReference type="PIRSR" id="PIRSR602401-1"/>
    </source>
</evidence>
<dbReference type="Proteomes" id="UP000287166">
    <property type="component" value="Unassembled WGS sequence"/>
</dbReference>
<dbReference type="STRING" id="139825.A0A401GNP1"/>
<keyword evidence="9" id="KW-1133">Transmembrane helix</keyword>
<evidence type="ECO:0000256" key="2">
    <source>
        <dbReference type="ARBA" id="ARBA00005179"/>
    </source>
</evidence>
<evidence type="ECO:0000256" key="1">
    <source>
        <dbReference type="ARBA" id="ARBA00001971"/>
    </source>
</evidence>
<feature type="transmembrane region" description="Helical" evidence="9">
    <location>
        <begin position="34"/>
        <end position="54"/>
    </location>
</feature>
<keyword evidence="6 8" id="KW-0408">Iron</keyword>
<dbReference type="OrthoDB" id="6692864at2759"/>
<comment type="pathway">
    <text evidence="2">Secondary metabolite biosynthesis.</text>
</comment>
<dbReference type="RefSeq" id="XP_027614277.1">
    <property type="nucleotide sequence ID" value="XM_027758476.1"/>
</dbReference>
<feature type="transmembrane region" description="Helical" evidence="9">
    <location>
        <begin position="6"/>
        <end position="27"/>
    </location>
</feature>
<evidence type="ECO:0000256" key="9">
    <source>
        <dbReference type="SAM" id="Phobius"/>
    </source>
</evidence>
<protein>
    <recommendedName>
        <fullName evidence="12">Cytochrome P450</fullName>
    </recommendedName>
</protein>
<comment type="similarity">
    <text evidence="3">Belongs to the cytochrome P450 family.</text>
</comment>
<accession>A0A401GNP1</accession>
<name>A0A401GNP1_9APHY</name>
<evidence type="ECO:0000256" key="7">
    <source>
        <dbReference type="ARBA" id="ARBA00023033"/>
    </source>
</evidence>
<dbReference type="GO" id="GO:0020037">
    <property type="term" value="F:heme binding"/>
    <property type="evidence" value="ECO:0007669"/>
    <property type="project" value="InterPro"/>
</dbReference>
<feature type="transmembrane region" description="Helical" evidence="9">
    <location>
        <begin position="60"/>
        <end position="80"/>
    </location>
</feature>
<feature type="binding site" description="axial binding residue" evidence="8">
    <location>
        <position position="506"/>
    </location>
    <ligand>
        <name>heme</name>
        <dbReference type="ChEBI" id="CHEBI:30413"/>
    </ligand>
    <ligandPart>
        <name>Fe</name>
        <dbReference type="ChEBI" id="CHEBI:18248"/>
    </ligandPart>
</feature>
<keyword evidence="4 8" id="KW-0479">Metal-binding</keyword>
<dbReference type="PRINTS" id="PR00385">
    <property type="entry name" value="P450"/>
</dbReference>
<keyword evidence="9" id="KW-0812">Transmembrane</keyword>
<evidence type="ECO:0000256" key="6">
    <source>
        <dbReference type="ARBA" id="ARBA00023004"/>
    </source>
</evidence>
<dbReference type="InterPro" id="IPR036396">
    <property type="entry name" value="Cyt_P450_sf"/>
</dbReference>
<keyword evidence="11" id="KW-1185">Reference proteome</keyword>
<dbReference type="Gene3D" id="1.10.630.10">
    <property type="entry name" value="Cytochrome P450"/>
    <property type="match status" value="1"/>
</dbReference>
<dbReference type="GO" id="GO:0004497">
    <property type="term" value="F:monooxygenase activity"/>
    <property type="evidence" value="ECO:0007669"/>
    <property type="project" value="UniProtKB-KW"/>
</dbReference>
<keyword evidence="7" id="KW-0503">Monooxygenase</keyword>
<organism evidence="10 11">
    <name type="scientific">Sparassis crispa</name>
    <dbReference type="NCBI Taxonomy" id="139825"/>
    <lineage>
        <taxon>Eukaryota</taxon>
        <taxon>Fungi</taxon>
        <taxon>Dikarya</taxon>
        <taxon>Basidiomycota</taxon>
        <taxon>Agaricomycotina</taxon>
        <taxon>Agaricomycetes</taxon>
        <taxon>Polyporales</taxon>
        <taxon>Sparassidaceae</taxon>
        <taxon>Sparassis</taxon>
    </lineage>
</organism>
<keyword evidence="9" id="KW-0472">Membrane</keyword>
<evidence type="ECO:0000256" key="5">
    <source>
        <dbReference type="ARBA" id="ARBA00023002"/>
    </source>
</evidence>
<comment type="cofactor">
    <cofactor evidence="1 8">
        <name>heme</name>
        <dbReference type="ChEBI" id="CHEBI:30413"/>
    </cofactor>
</comment>
<dbReference type="GO" id="GO:0005506">
    <property type="term" value="F:iron ion binding"/>
    <property type="evidence" value="ECO:0007669"/>
    <property type="project" value="InterPro"/>
</dbReference>
<dbReference type="SUPFAM" id="SSF48264">
    <property type="entry name" value="Cytochrome P450"/>
    <property type="match status" value="1"/>
</dbReference>
<dbReference type="AlphaFoldDB" id="A0A401GNP1"/>
<reference evidence="10 11" key="1">
    <citation type="journal article" date="2018" name="Sci. Rep.">
        <title>Genome sequence of the cauliflower mushroom Sparassis crispa (Hanabiratake) and its association with beneficial usage.</title>
        <authorList>
            <person name="Kiyama R."/>
            <person name="Furutani Y."/>
            <person name="Kawaguchi K."/>
            <person name="Nakanishi T."/>
        </authorList>
    </citation>
    <scope>NUCLEOTIDE SEQUENCE [LARGE SCALE GENOMIC DNA]</scope>
</reference>
<dbReference type="PRINTS" id="PR00463">
    <property type="entry name" value="EP450I"/>
</dbReference>
<evidence type="ECO:0000313" key="10">
    <source>
        <dbReference type="EMBL" id="GBE83364.1"/>
    </source>
</evidence>
<proteinExistence type="inferred from homology"/>
<sequence length="563" mass="62669">MSLFPTVSVESTVLLSAIAGLTSHIIFKNYEPNDLYSLVALLAVVPALPVVWLGQLSTPFALLLSYGVYYGTLLGSIVTYRLSPFHPLSNYSGPLLSKISKLWLVYVTSKGKQYLYVQQLHQKYGPIVRIGPNELSIIDTDLIPYILGSEGMPKGPLWEGREFSSKRDTAVNRDKKGHFIGAHDFAVHAEARKTWNRAFTTAAVKGYEPVIIKRAAQLIDELRQRYAQSEDEQIEVDLARWLSYCIFDWTGDMVYGGGIELMHEGDKQGYYHTMMSGLYLPALTGHIPWCGRALPYFSFVGKHTKALGLFAYKQLTRRLQEGSVTNDLFYHLLDEGKEDGNPSTPFSVIMIYAITATVAASDTSGTALCNIMYCVLSNPDCYAHLKEEVDTTFGAAEPVDAVKLASMEYLNAVINEGLRLFPALPTTLQRAPTPGSGPHRIGPDIVIPEGTAVIVPSYTMQRDPRYFSPDPEKFAPERWLAGKNRPSGGVHNTSAFIPFSTGPMNCVGRPAAILALRMVLVYLVQAFDMRFAEGYRPRQWEEDLGDYFSWQKGSMPVVLTPRF</sequence>
<dbReference type="PANTHER" id="PTHR24305:SF187">
    <property type="entry name" value="P450, PUTATIVE (EUROFUNG)-RELATED"/>
    <property type="match status" value="1"/>
</dbReference>
<evidence type="ECO:0000256" key="3">
    <source>
        <dbReference type="ARBA" id="ARBA00010617"/>
    </source>
</evidence>
<dbReference type="InterPro" id="IPR050121">
    <property type="entry name" value="Cytochrome_P450_monoxygenase"/>
</dbReference>
<dbReference type="InterPro" id="IPR002401">
    <property type="entry name" value="Cyt_P450_E_grp-I"/>
</dbReference>